<evidence type="ECO:0000256" key="1">
    <source>
        <dbReference type="ARBA" id="ARBA00023002"/>
    </source>
</evidence>
<reference evidence="4 5" key="1">
    <citation type="submission" date="2019-06" db="EMBL/GenBank/DDBJ databases">
        <title>Sorghum-associated microbial communities from plants grown in Nebraska, USA.</title>
        <authorList>
            <person name="Schachtman D."/>
        </authorList>
    </citation>
    <scope>NUCLEOTIDE SEQUENCE [LARGE SCALE GENOMIC DNA]</scope>
    <source>
        <strain evidence="4 5">1225</strain>
    </source>
</reference>
<dbReference type="SUPFAM" id="SSF51735">
    <property type="entry name" value="NAD(P)-binding Rossmann-fold domains"/>
    <property type="match status" value="1"/>
</dbReference>
<protein>
    <submittedName>
        <fullName evidence="4">Phosphoglycerate dehydrogenase-like enzyme</fullName>
    </submittedName>
</protein>
<feature type="domain" description="D-isomer specific 2-hydroxyacid dehydrogenase NAD-binding" evidence="3">
    <location>
        <begin position="106"/>
        <end position="277"/>
    </location>
</feature>
<evidence type="ECO:0000313" key="5">
    <source>
        <dbReference type="Proteomes" id="UP000320653"/>
    </source>
</evidence>
<dbReference type="EMBL" id="VIWP01000001">
    <property type="protein sequence ID" value="TWF58929.1"/>
    <property type="molecule type" value="Genomic_DNA"/>
</dbReference>
<keyword evidence="5" id="KW-1185">Reference proteome</keyword>
<dbReference type="InterPro" id="IPR036291">
    <property type="entry name" value="NAD(P)-bd_dom_sf"/>
</dbReference>
<dbReference type="OrthoDB" id="9793626at2"/>
<dbReference type="PANTHER" id="PTHR43333">
    <property type="entry name" value="2-HACID_DH_C DOMAIN-CONTAINING PROTEIN"/>
    <property type="match status" value="1"/>
</dbReference>
<evidence type="ECO:0000259" key="3">
    <source>
        <dbReference type="Pfam" id="PF02826"/>
    </source>
</evidence>
<dbReference type="Pfam" id="PF02826">
    <property type="entry name" value="2-Hacid_dh_C"/>
    <property type="match status" value="1"/>
</dbReference>
<dbReference type="AlphaFoldDB" id="A0A561R8J0"/>
<accession>A0A561R8J0</accession>
<dbReference type="RefSeq" id="WP_145632589.1">
    <property type="nucleotide sequence ID" value="NZ_VIWP01000001.1"/>
</dbReference>
<keyword evidence="1" id="KW-0560">Oxidoreductase</keyword>
<dbReference type="PANTHER" id="PTHR43333:SF1">
    <property type="entry name" value="D-ISOMER SPECIFIC 2-HYDROXYACID DEHYDROGENASE NAD-BINDING DOMAIN-CONTAINING PROTEIN"/>
    <property type="match status" value="1"/>
</dbReference>
<dbReference type="Proteomes" id="UP000320653">
    <property type="component" value="Unassembled WGS sequence"/>
</dbReference>
<dbReference type="GO" id="GO:0016491">
    <property type="term" value="F:oxidoreductase activity"/>
    <property type="evidence" value="ECO:0007669"/>
    <property type="project" value="UniProtKB-KW"/>
</dbReference>
<dbReference type="InterPro" id="IPR006140">
    <property type="entry name" value="D-isomer_DH_NAD-bd"/>
</dbReference>
<proteinExistence type="predicted"/>
<sequence length="314" mass="33948">MRKSPVIINQVSAKLGAAIAAHASAPVVIDQIRPERPWELPEGGEILVTSSSAWRNAPAGFRPPSSLKWVQTETAGVDIYPEALKRDCVMTCGRGLTAVPIAEFVFAAMLRHEKKLEETRARAKADWTRPPIGTLYGRKLGLIGFGALGQAIVHRALAFGMDILVNRRGAWAEVPHGVTPCASAAEVFARADHLVIAAPLTSETQGMVDAELLSQAKAGLHLINISRGALVDQVALLDALNAGKVGYATLDVTTPEPLPDGHPLYLHDKVFISPHISWMGGENSGLFRERFLKNLDAYLSGRPLDYLVDPERGY</sequence>
<name>A0A561R8J0_9HYPH</name>
<dbReference type="GO" id="GO:0051287">
    <property type="term" value="F:NAD binding"/>
    <property type="evidence" value="ECO:0007669"/>
    <property type="project" value="InterPro"/>
</dbReference>
<dbReference type="Gene3D" id="3.40.50.720">
    <property type="entry name" value="NAD(P)-binding Rossmann-like Domain"/>
    <property type="match status" value="2"/>
</dbReference>
<keyword evidence="2" id="KW-0520">NAD</keyword>
<organism evidence="4 5">
    <name type="scientific">Neorhizobium alkalisoli</name>
    <dbReference type="NCBI Taxonomy" id="528178"/>
    <lineage>
        <taxon>Bacteria</taxon>
        <taxon>Pseudomonadati</taxon>
        <taxon>Pseudomonadota</taxon>
        <taxon>Alphaproteobacteria</taxon>
        <taxon>Hyphomicrobiales</taxon>
        <taxon>Rhizobiaceae</taxon>
        <taxon>Rhizobium/Agrobacterium group</taxon>
        <taxon>Neorhizobium</taxon>
    </lineage>
</organism>
<evidence type="ECO:0000256" key="2">
    <source>
        <dbReference type="ARBA" id="ARBA00023027"/>
    </source>
</evidence>
<gene>
    <name evidence="4" type="ORF">FHW37_101733</name>
</gene>
<evidence type="ECO:0000313" key="4">
    <source>
        <dbReference type="EMBL" id="TWF58929.1"/>
    </source>
</evidence>
<comment type="caution">
    <text evidence="4">The sequence shown here is derived from an EMBL/GenBank/DDBJ whole genome shotgun (WGS) entry which is preliminary data.</text>
</comment>